<dbReference type="Proteomes" id="UP001596105">
    <property type="component" value="Unassembled WGS sequence"/>
</dbReference>
<evidence type="ECO:0000313" key="1">
    <source>
        <dbReference type="EMBL" id="MFC5472238.1"/>
    </source>
</evidence>
<dbReference type="EMBL" id="JBHSMH010000119">
    <property type="protein sequence ID" value="MFC5472238.1"/>
    <property type="molecule type" value="Genomic_DNA"/>
</dbReference>
<organism evidence="1 2">
    <name type="scientific">Cohnella suwonensis</name>
    <dbReference type="NCBI Taxonomy" id="696072"/>
    <lineage>
        <taxon>Bacteria</taxon>
        <taxon>Bacillati</taxon>
        <taxon>Bacillota</taxon>
        <taxon>Bacilli</taxon>
        <taxon>Bacillales</taxon>
        <taxon>Paenibacillaceae</taxon>
        <taxon>Cohnella</taxon>
    </lineage>
</organism>
<dbReference type="RefSeq" id="WP_209752021.1">
    <property type="nucleotide sequence ID" value="NZ_JBHSMH010000119.1"/>
</dbReference>
<gene>
    <name evidence="1" type="ORF">ACFPPD_26495</name>
</gene>
<comment type="caution">
    <text evidence="1">The sequence shown here is derived from an EMBL/GenBank/DDBJ whole genome shotgun (WGS) entry which is preliminary data.</text>
</comment>
<name>A0ABW0M5I9_9BACL</name>
<keyword evidence="2" id="KW-1185">Reference proteome</keyword>
<proteinExistence type="predicted"/>
<accession>A0ABW0M5I9</accession>
<reference evidence="2" key="1">
    <citation type="journal article" date="2019" name="Int. J. Syst. Evol. Microbiol.">
        <title>The Global Catalogue of Microorganisms (GCM) 10K type strain sequencing project: providing services to taxonomists for standard genome sequencing and annotation.</title>
        <authorList>
            <consortium name="The Broad Institute Genomics Platform"/>
            <consortium name="The Broad Institute Genome Sequencing Center for Infectious Disease"/>
            <person name="Wu L."/>
            <person name="Ma J."/>
        </authorList>
    </citation>
    <scope>NUCLEOTIDE SEQUENCE [LARGE SCALE GENOMIC DNA]</scope>
    <source>
        <strain evidence="2">CCUG 57113</strain>
    </source>
</reference>
<evidence type="ECO:0000313" key="2">
    <source>
        <dbReference type="Proteomes" id="UP001596105"/>
    </source>
</evidence>
<evidence type="ECO:0008006" key="3">
    <source>
        <dbReference type="Google" id="ProtNLM"/>
    </source>
</evidence>
<sequence length="154" mass="17990">MNTLTLGEINEVRKDIKHMKFKHFSLLFSAVVMLALLGCNNSDIYSANKNPPTNVRDSFYKKSVEIMNFYVDKVESRTLYTNEDNEYLLGYYRSTPSNSSEEVMIKTSLTYLDLIYKNFDENLKGNNEGELKSDIIDFQEQLKEVLKLLEMDER</sequence>
<protein>
    <recommendedName>
        <fullName evidence="3">Lipoprotein</fullName>
    </recommendedName>
</protein>